<reference evidence="2" key="1">
    <citation type="submission" date="2020-03" db="EMBL/GenBank/DDBJ databases">
        <authorList>
            <person name="Weist P."/>
        </authorList>
    </citation>
    <scope>NUCLEOTIDE SEQUENCE</scope>
</reference>
<proteinExistence type="predicted"/>
<dbReference type="AlphaFoldDB" id="A0A9N7TNR7"/>
<feature type="compositionally biased region" description="Basic and acidic residues" evidence="1">
    <location>
        <begin position="106"/>
        <end position="124"/>
    </location>
</feature>
<feature type="region of interest" description="Disordered" evidence="1">
    <location>
        <begin position="106"/>
        <end position="135"/>
    </location>
</feature>
<organism evidence="2 3">
    <name type="scientific">Pleuronectes platessa</name>
    <name type="common">European plaice</name>
    <dbReference type="NCBI Taxonomy" id="8262"/>
    <lineage>
        <taxon>Eukaryota</taxon>
        <taxon>Metazoa</taxon>
        <taxon>Chordata</taxon>
        <taxon>Craniata</taxon>
        <taxon>Vertebrata</taxon>
        <taxon>Euteleostomi</taxon>
        <taxon>Actinopterygii</taxon>
        <taxon>Neopterygii</taxon>
        <taxon>Teleostei</taxon>
        <taxon>Neoteleostei</taxon>
        <taxon>Acanthomorphata</taxon>
        <taxon>Carangaria</taxon>
        <taxon>Pleuronectiformes</taxon>
        <taxon>Pleuronectoidei</taxon>
        <taxon>Pleuronectidae</taxon>
        <taxon>Pleuronectes</taxon>
    </lineage>
</organism>
<comment type="caution">
    <text evidence="2">The sequence shown here is derived from an EMBL/GenBank/DDBJ whole genome shotgun (WGS) entry which is preliminary data.</text>
</comment>
<protein>
    <submittedName>
        <fullName evidence="2">Uncharacterized protein</fullName>
    </submittedName>
</protein>
<evidence type="ECO:0000313" key="2">
    <source>
        <dbReference type="EMBL" id="CAB1416390.1"/>
    </source>
</evidence>
<dbReference type="EMBL" id="CADEAL010000206">
    <property type="protein sequence ID" value="CAB1416390.1"/>
    <property type="molecule type" value="Genomic_DNA"/>
</dbReference>
<name>A0A9N7TNR7_PLEPL</name>
<evidence type="ECO:0000313" key="3">
    <source>
        <dbReference type="Proteomes" id="UP001153269"/>
    </source>
</evidence>
<keyword evidence="3" id="KW-1185">Reference proteome</keyword>
<sequence>MTQRTADRVARVSRRETEAAEVVRSVRSNADDATQLFVIRYRHWSWINQRRKAAELASWCSTTLTCSEDPQQADANLVFSSTLAGVFSMRTLHPIKFRGDVRLNVGERRPVSPARGRQEGREDPAAQVPVAESDG</sequence>
<gene>
    <name evidence="2" type="ORF">PLEPLA_LOCUS4181</name>
</gene>
<accession>A0A9N7TNR7</accession>
<dbReference type="Proteomes" id="UP001153269">
    <property type="component" value="Unassembled WGS sequence"/>
</dbReference>
<evidence type="ECO:0000256" key="1">
    <source>
        <dbReference type="SAM" id="MobiDB-lite"/>
    </source>
</evidence>